<dbReference type="SUPFAM" id="SSF47090">
    <property type="entry name" value="PGBD-like"/>
    <property type="match status" value="1"/>
</dbReference>
<dbReference type="Proteomes" id="UP000664781">
    <property type="component" value="Unassembled WGS sequence"/>
</dbReference>
<reference evidence="2" key="1">
    <citation type="submission" date="2021-03" db="EMBL/GenBank/DDBJ databases">
        <title>Streptomyces strains.</title>
        <authorList>
            <person name="Lund M.B."/>
            <person name="Toerring T."/>
        </authorList>
    </citation>
    <scope>NUCLEOTIDE SEQUENCE</scope>
    <source>
        <strain evidence="2">JCM 4242</strain>
    </source>
</reference>
<accession>A0A939JQX7</accession>
<gene>
    <name evidence="2" type="ORF">J1792_15855</name>
</gene>
<dbReference type="InterPro" id="IPR002477">
    <property type="entry name" value="Peptidoglycan-bd-like"/>
</dbReference>
<protein>
    <submittedName>
        <fullName evidence="2">Peptidoglycan-binding protein</fullName>
    </submittedName>
</protein>
<dbReference type="Pfam" id="PF01471">
    <property type="entry name" value="PG_binding_1"/>
    <property type="match status" value="1"/>
</dbReference>
<dbReference type="EMBL" id="JAFMOF010000002">
    <property type="protein sequence ID" value="MBO0654192.1"/>
    <property type="molecule type" value="Genomic_DNA"/>
</dbReference>
<dbReference type="InterPro" id="IPR036365">
    <property type="entry name" value="PGBD-like_sf"/>
</dbReference>
<evidence type="ECO:0000313" key="3">
    <source>
        <dbReference type="Proteomes" id="UP000664781"/>
    </source>
</evidence>
<dbReference type="Gene3D" id="1.10.101.10">
    <property type="entry name" value="PGBD-like superfamily/PGBD"/>
    <property type="match status" value="1"/>
</dbReference>
<feature type="domain" description="Peptidoglycan binding-like" evidence="1">
    <location>
        <begin position="23"/>
        <end position="80"/>
    </location>
</feature>
<evidence type="ECO:0000259" key="1">
    <source>
        <dbReference type="Pfam" id="PF01471"/>
    </source>
</evidence>
<dbReference type="RefSeq" id="WP_086575187.1">
    <property type="nucleotide sequence ID" value="NZ_JAFMOF010000002.1"/>
</dbReference>
<name>A0A939JQX7_9ACTN</name>
<keyword evidence="3" id="KW-1185">Reference proteome</keyword>
<sequence length="91" mass="9729">MATEITEICSHTNTRPTIKRGSQGTAVKQAQCYLNNSLTNTDLAVDGDFGPLTETATRRFQGCADITVDGVIGSQTWSHLAFFANSPGFAC</sequence>
<proteinExistence type="predicted"/>
<dbReference type="InterPro" id="IPR036366">
    <property type="entry name" value="PGBDSf"/>
</dbReference>
<organism evidence="2 3">
    <name type="scientific">Streptomyces triculaminicus</name>
    <dbReference type="NCBI Taxonomy" id="2816232"/>
    <lineage>
        <taxon>Bacteria</taxon>
        <taxon>Bacillati</taxon>
        <taxon>Actinomycetota</taxon>
        <taxon>Actinomycetes</taxon>
        <taxon>Kitasatosporales</taxon>
        <taxon>Streptomycetaceae</taxon>
        <taxon>Streptomyces</taxon>
    </lineage>
</organism>
<comment type="caution">
    <text evidence="2">The sequence shown here is derived from an EMBL/GenBank/DDBJ whole genome shotgun (WGS) entry which is preliminary data.</text>
</comment>
<dbReference type="AlphaFoldDB" id="A0A939JQX7"/>
<evidence type="ECO:0000313" key="2">
    <source>
        <dbReference type="EMBL" id="MBO0654192.1"/>
    </source>
</evidence>